<comment type="caution">
    <text evidence="13">The sequence shown here is derived from an EMBL/GenBank/DDBJ whole genome shotgun (WGS) entry which is preliminary data.</text>
</comment>
<feature type="region of interest" description="Disordered" evidence="11">
    <location>
        <begin position="354"/>
        <end position="381"/>
    </location>
</feature>
<dbReference type="InterPro" id="IPR032465">
    <property type="entry name" value="ACMSD"/>
</dbReference>
<comment type="subunit">
    <text evidence="3">Monomer.</text>
</comment>
<evidence type="ECO:0000313" key="14">
    <source>
        <dbReference type="Proteomes" id="UP000242320"/>
    </source>
</evidence>
<evidence type="ECO:0000256" key="7">
    <source>
        <dbReference type="ARBA" id="ARBA00022793"/>
    </source>
</evidence>
<evidence type="ECO:0000259" key="12">
    <source>
        <dbReference type="Pfam" id="PF04909"/>
    </source>
</evidence>
<dbReference type="GO" id="GO:0005829">
    <property type="term" value="C:cytosol"/>
    <property type="evidence" value="ECO:0007669"/>
    <property type="project" value="TreeGrafter"/>
</dbReference>
<evidence type="ECO:0000256" key="5">
    <source>
        <dbReference type="ARBA" id="ARBA00021214"/>
    </source>
</evidence>
<dbReference type="EC" id="4.1.1.45" evidence="4"/>
<evidence type="ECO:0000256" key="10">
    <source>
        <dbReference type="ARBA" id="ARBA00031120"/>
    </source>
</evidence>
<keyword evidence="6" id="KW-0479">Metal-binding</keyword>
<keyword evidence="9" id="KW-0456">Lyase</keyword>
<dbReference type="EMBL" id="NCXM01000003">
    <property type="protein sequence ID" value="OSC31575.1"/>
    <property type="molecule type" value="Genomic_DNA"/>
</dbReference>
<feature type="domain" description="Amidohydrolase-related" evidence="12">
    <location>
        <begin position="31"/>
        <end position="346"/>
    </location>
</feature>
<comment type="pathway">
    <text evidence="1">Secondary metabolite metabolism; quinolate metabolism.</text>
</comment>
<sequence length="381" mass="41260">MHVHYSRRNRPSQRCAEPIINAELTVPAGLVDVHTHAIDADLPDLGRRYPHDHWPSLERDSETEAELLFGGVPYRRIDHRCWSPHARIIDMDRDGVALQVLSPIPVTFCYPASPAGTAELAAAQNEFFAKVTTEHPNRFAALGAVALQDPDRAVDELRRCMGQRGFLGVEIGTRVGDTELGDPSLDRFFGVAHELGAMVFVHPSDQDLPQRVIDTGVGFGVGMPTETALAAAALIASGALTRRPDVRICLAHGGGALPAIIGRLDKGATLTGASADSSMLPSRQARQLWCDSLTYSTDALHVAVGVFGHDHIVFGSDYPFPAMPQPVDDIVNTLHADLHQRICRTNLEEHYGALLGPGPDPLSATSRHRRAHGRPAAMDAH</sequence>
<dbReference type="GO" id="GO:0046872">
    <property type="term" value="F:metal ion binding"/>
    <property type="evidence" value="ECO:0007669"/>
    <property type="project" value="UniProtKB-KW"/>
</dbReference>
<proteinExistence type="inferred from homology"/>
<dbReference type="Proteomes" id="UP000242320">
    <property type="component" value="Unassembled WGS sequence"/>
</dbReference>
<gene>
    <name evidence="13" type="ORF">B8W69_03800</name>
</gene>
<evidence type="ECO:0000256" key="3">
    <source>
        <dbReference type="ARBA" id="ARBA00011245"/>
    </source>
</evidence>
<evidence type="ECO:0000256" key="8">
    <source>
        <dbReference type="ARBA" id="ARBA00022833"/>
    </source>
</evidence>
<evidence type="ECO:0000313" key="13">
    <source>
        <dbReference type="EMBL" id="OSC31575.1"/>
    </source>
</evidence>
<dbReference type="SUPFAM" id="SSF51556">
    <property type="entry name" value="Metallo-dependent hydrolases"/>
    <property type="match status" value="1"/>
</dbReference>
<dbReference type="Pfam" id="PF04909">
    <property type="entry name" value="Amidohydro_2"/>
    <property type="match status" value="1"/>
</dbReference>
<dbReference type="Gene3D" id="3.20.20.140">
    <property type="entry name" value="Metal-dependent hydrolases"/>
    <property type="match status" value="1"/>
</dbReference>
<evidence type="ECO:0000256" key="6">
    <source>
        <dbReference type="ARBA" id="ARBA00022723"/>
    </source>
</evidence>
<organism evidence="13 14">
    <name type="scientific">Mycolicibacterium vulneris</name>
    <dbReference type="NCBI Taxonomy" id="547163"/>
    <lineage>
        <taxon>Bacteria</taxon>
        <taxon>Bacillati</taxon>
        <taxon>Actinomycetota</taxon>
        <taxon>Actinomycetes</taxon>
        <taxon>Mycobacteriales</taxon>
        <taxon>Mycobacteriaceae</taxon>
        <taxon>Mycolicibacterium</taxon>
    </lineage>
</organism>
<dbReference type="AlphaFoldDB" id="A0A1X2LCC5"/>
<comment type="similarity">
    <text evidence="2">Belongs to the metallo-dependent hydrolases superfamily. ACMSD family.</text>
</comment>
<dbReference type="OrthoDB" id="8673173at2"/>
<dbReference type="InterPro" id="IPR006680">
    <property type="entry name" value="Amidohydro-rel"/>
</dbReference>
<dbReference type="GO" id="GO:0001760">
    <property type="term" value="F:aminocarboxymuconate-semialdehyde decarboxylase activity"/>
    <property type="evidence" value="ECO:0007669"/>
    <property type="project" value="UniProtKB-EC"/>
</dbReference>
<evidence type="ECO:0000256" key="4">
    <source>
        <dbReference type="ARBA" id="ARBA00012365"/>
    </source>
</evidence>
<evidence type="ECO:0000256" key="11">
    <source>
        <dbReference type="SAM" id="MobiDB-lite"/>
    </source>
</evidence>
<name>A0A1X2LCC5_9MYCO</name>
<keyword evidence="7" id="KW-0210">Decarboxylase</keyword>
<accession>A0A1X2LCC5</accession>
<evidence type="ECO:0000256" key="9">
    <source>
        <dbReference type="ARBA" id="ARBA00023239"/>
    </source>
</evidence>
<keyword evidence="14" id="KW-1185">Reference proteome</keyword>
<evidence type="ECO:0000256" key="1">
    <source>
        <dbReference type="ARBA" id="ARBA00005079"/>
    </source>
</evidence>
<evidence type="ECO:0000256" key="2">
    <source>
        <dbReference type="ARBA" id="ARBA00005871"/>
    </source>
</evidence>
<reference evidence="13 14" key="1">
    <citation type="submission" date="2017-04" db="EMBL/GenBank/DDBJ databases">
        <title>The new phylogeny of genus Mycobacterium.</title>
        <authorList>
            <person name="Tortoli E."/>
            <person name="Trovato A."/>
            <person name="Cirillo D.M."/>
        </authorList>
    </citation>
    <scope>NUCLEOTIDE SEQUENCE [LARGE SCALE GENOMIC DNA]</scope>
    <source>
        <strain evidence="13 14">DSM 45247</strain>
    </source>
</reference>
<dbReference type="InterPro" id="IPR032466">
    <property type="entry name" value="Metal_Hydrolase"/>
</dbReference>
<protein>
    <recommendedName>
        <fullName evidence="5">2-amino-3-carboxymuconate-6-semialdehyde decarboxylase</fullName>
        <ecNumber evidence="4">4.1.1.45</ecNumber>
    </recommendedName>
    <alternativeName>
        <fullName evidence="10">Picolinate carboxylase</fullName>
    </alternativeName>
</protein>
<dbReference type="GO" id="GO:0016787">
    <property type="term" value="F:hydrolase activity"/>
    <property type="evidence" value="ECO:0007669"/>
    <property type="project" value="InterPro"/>
</dbReference>
<dbReference type="PANTHER" id="PTHR21240:SF27">
    <property type="entry name" value="2-AMINO-3-CARBOXYMUCONATE-6-SEMIALDEHYDE DECARBOXYLASE"/>
    <property type="match status" value="1"/>
</dbReference>
<keyword evidence="8" id="KW-0862">Zinc</keyword>
<dbReference type="GO" id="GO:0019748">
    <property type="term" value="P:secondary metabolic process"/>
    <property type="evidence" value="ECO:0007669"/>
    <property type="project" value="TreeGrafter"/>
</dbReference>
<dbReference type="PANTHER" id="PTHR21240">
    <property type="entry name" value="2-AMINO-3-CARBOXYLMUCONATE-6-SEMIALDEHYDE DECARBOXYLASE"/>
    <property type="match status" value="1"/>
</dbReference>